<dbReference type="Pfam" id="PF00172">
    <property type="entry name" value="Zn_clus"/>
    <property type="match status" value="1"/>
</dbReference>
<dbReference type="SUPFAM" id="SSF57701">
    <property type="entry name" value="Zn2/Cys6 DNA-binding domain"/>
    <property type="match status" value="1"/>
</dbReference>
<dbReference type="Gene3D" id="4.10.240.10">
    <property type="entry name" value="Zn(2)-C6 fungal-type DNA-binding domain"/>
    <property type="match status" value="1"/>
</dbReference>
<dbReference type="PANTHER" id="PTHR31069:SF31">
    <property type="entry name" value="MONODICTYPHENONE CLUSTER TRANSCRIPTION FACTOR-RELATED"/>
    <property type="match status" value="1"/>
</dbReference>
<evidence type="ECO:0000256" key="5">
    <source>
        <dbReference type="ARBA" id="ARBA00023242"/>
    </source>
</evidence>
<dbReference type="InterPro" id="IPR036864">
    <property type="entry name" value="Zn2-C6_fun-type_DNA-bd_sf"/>
</dbReference>
<dbReference type="PRINTS" id="PR00755">
    <property type="entry name" value="AFLATOXINBRP"/>
</dbReference>
<feature type="compositionally biased region" description="Low complexity" evidence="6">
    <location>
        <begin position="84"/>
        <end position="98"/>
    </location>
</feature>
<keyword evidence="4" id="KW-0804">Transcription</keyword>
<sequence>MTTQPAHRRDLVVVLDTQDHQVALQPRQHDPSLGETSLLRNSCDACAQAKLKCKKEKPTCSRCTKRGIPCRYLFSKRAGRKPSKSSSGSEGQQQKPSQRSPTLDTDASFDYFGIGETNQSGPSDLSLDFLEPMGRHTISGLDLTNEEITHDFTIDLPVSWPTNESISGTGSRFSEQRGDSTICGTPIDIDTFASTSLPDTHGLTTLVSGLPTPNCDPRVGQASETSCLCMQRALQDMQKVTHAGTVWSSTTAGGPSTLLRASLDVVKNNKEILRGMIEILACQRTHNAHLPALLAFVLSGVINLYAALTIPRPPPAFQDQGLAHPTCSSSLTSMAPASREGDYEDPIHAAAYIIFGELQQIRKLHDQLGRLLRNHARLQESSSSDNLASKIVALPTAKMCYTLEVDLSTLLEELALAVVQRLT</sequence>
<evidence type="ECO:0000313" key="8">
    <source>
        <dbReference type="EMBL" id="WPB05643.1"/>
    </source>
</evidence>
<keyword evidence="1" id="KW-0479">Metal-binding</keyword>
<accession>A0ABZ0P1B9</accession>
<dbReference type="InterPro" id="IPR013700">
    <property type="entry name" value="AflR"/>
</dbReference>
<dbReference type="SMART" id="SM00066">
    <property type="entry name" value="GAL4"/>
    <property type="match status" value="1"/>
</dbReference>
<evidence type="ECO:0000259" key="7">
    <source>
        <dbReference type="PROSITE" id="PS50048"/>
    </source>
</evidence>
<gene>
    <name evidence="8" type="ORF">RHO25_010296</name>
</gene>
<evidence type="ECO:0000313" key="9">
    <source>
        <dbReference type="Proteomes" id="UP001302367"/>
    </source>
</evidence>
<reference evidence="8 9" key="1">
    <citation type="submission" date="2023-09" db="EMBL/GenBank/DDBJ databases">
        <title>Complete-Gapless Cercospora beticola genome.</title>
        <authorList>
            <person name="Wyatt N.A."/>
            <person name="Spanner R.E."/>
            <person name="Bolton M.D."/>
        </authorList>
    </citation>
    <scope>NUCLEOTIDE SEQUENCE [LARGE SCALE GENOMIC DNA]</scope>
    <source>
        <strain evidence="8">Cb09-40</strain>
    </source>
</reference>
<dbReference type="PROSITE" id="PS00463">
    <property type="entry name" value="ZN2_CY6_FUNGAL_1"/>
    <property type="match status" value="1"/>
</dbReference>
<feature type="domain" description="Zn(2)-C6 fungal-type" evidence="7">
    <location>
        <begin position="42"/>
        <end position="72"/>
    </location>
</feature>
<keyword evidence="5" id="KW-0539">Nucleus</keyword>
<proteinExistence type="predicted"/>
<evidence type="ECO:0000256" key="1">
    <source>
        <dbReference type="ARBA" id="ARBA00022723"/>
    </source>
</evidence>
<evidence type="ECO:0000256" key="6">
    <source>
        <dbReference type="SAM" id="MobiDB-lite"/>
    </source>
</evidence>
<dbReference type="RefSeq" id="XP_065459354.1">
    <property type="nucleotide sequence ID" value="XM_065603282.1"/>
</dbReference>
<dbReference type="InterPro" id="IPR050675">
    <property type="entry name" value="OAF3"/>
</dbReference>
<feature type="region of interest" description="Disordered" evidence="6">
    <location>
        <begin position="77"/>
        <end position="127"/>
    </location>
</feature>
<evidence type="ECO:0000256" key="3">
    <source>
        <dbReference type="ARBA" id="ARBA00023125"/>
    </source>
</evidence>
<evidence type="ECO:0000256" key="2">
    <source>
        <dbReference type="ARBA" id="ARBA00023015"/>
    </source>
</evidence>
<dbReference type="Proteomes" id="UP001302367">
    <property type="component" value="Chromosome 7"/>
</dbReference>
<dbReference type="InterPro" id="IPR001138">
    <property type="entry name" value="Zn2Cys6_DnaBD"/>
</dbReference>
<dbReference type="EMBL" id="CP134190">
    <property type="protein sequence ID" value="WPB05643.1"/>
    <property type="molecule type" value="Genomic_DNA"/>
</dbReference>
<protein>
    <recommendedName>
        <fullName evidence="7">Zn(2)-C6 fungal-type domain-containing protein</fullName>
    </recommendedName>
</protein>
<evidence type="ECO:0000256" key="4">
    <source>
        <dbReference type="ARBA" id="ARBA00023163"/>
    </source>
</evidence>
<dbReference type="Pfam" id="PF08493">
    <property type="entry name" value="AflR"/>
    <property type="match status" value="1"/>
</dbReference>
<keyword evidence="3" id="KW-0238">DNA-binding</keyword>
<keyword evidence="9" id="KW-1185">Reference proteome</keyword>
<name>A0ABZ0P1B9_CERBT</name>
<dbReference type="GeneID" id="90644646"/>
<organism evidence="8 9">
    <name type="scientific">Cercospora beticola</name>
    <name type="common">Sugarbeet leaf spot fungus</name>
    <dbReference type="NCBI Taxonomy" id="122368"/>
    <lineage>
        <taxon>Eukaryota</taxon>
        <taxon>Fungi</taxon>
        <taxon>Dikarya</taxon>
        <taxon>Ascomycota</taxon>
        <taxon>Pezizomycotina</taxon>
        <taxon>Dothideomycetes</taxon>
        <taxon>Dothideomycetidae</taxon>
        <taxon>Mycosphaerellales</taxon>
        <taxon>Mycosphaerellaceae</taxon>
        <taxon>Cercospora</taxon>
    </lineage>
</organism>
<keyword evidence="2" id="KW-0805">Transcription regulation</keyword>
<dbReference type="PROSITE" id="PS50048">
    <property type="entry name" value="ZN2_CY6_FUNGAL_2"/>
    <property type="match status" value="1"/>
</dbReference>
<dbReference type="CDD" id="cd00067">
    <property type="entry name" value="GAL4"/>
    <property type="match status" value="1"/>
</dbReference>
<dbReference type="PANTHER" id="PTHR31069">
    <property type="entry name" value="OLEATE-ACTIVATED TRANSCRIPTION FACTOR 1-RELATED"/>
    <property type="match status" value="1"/>
</dbReference>